<sequence length="68" mass="7868">MGKLSKLYQPSLNPKPRHWQIWFNPDSLSRYHSLILILNCVTSAKLESVLLRHPLIVDSAIILWLSIC</sequence>
<dbReference type="Proteomes" id="UP001372338">
    <property type="component" value="Unassembled WGS sequence"/>
</dbReference>
<name>A0AAN9E388_CROPI</name>
<keyword evidence="2" id="KW-1185">Reference proteome</keyword>
<evidence type="ECO:0000313" key="2">
    <source>
        <dbReference type="Proteomes" id="UP001372338"/>
    </source>
</evidence>
<accession>A0AAN9E388</accession>
<dbReference type="EMBL" id="JAYWIO010000008">
    <property type="protein sequence ID" value="KAK7245653.1"/>
    <property type="molecule type" value="Genomic_DNA"/>
</dbReference>
<protein>
    <submittedName>
        <fullName evidence="1">Uncharacterized protein</fullName>
    </submittedName>
</protein>
<comment type="caution">
    <text evidence="1">The sequence shown here is derived from an EMBL/GenBank/DDBJ whole genome shotgun (WGS) entry which is preliminary data.</text>
</comment>
<organism evidence="1 2">
    <name type="scientific">Crotalaria pallida</name>
    <name type="common">Smooth rattlebox</name>
    <name type="synonym">Crotalaria striata</name>
    <dbReference type="NCBI Taxonomy" id="3830"/>
    <lineage>
        <taxon>Eukaryota</taxon>
        <taxon>Viridiplantae</taxon>
        <taxon>Streptophyta</taxon>
        <taxon>Embryophyta</taxon>
        <taxon>Tracheophyta</taxon>
        <taxon>Spermatophyta</taxon>
        <taxon>Magnoliopsida</taxon>
        <taxon>eudicotyledons</taxon>
        <taxon>Gunneridae</taxon>
        <taxon>Pentapetalae</taxon>
        <taxon>rosids</taxon>
        <taxon>fabids</taxon>
        <taxon>Fabales</taxon>
        <taxon>Fabaceae</taxon>
        <taxon>Papilionoideae</taxon>
        <taxon>50 kb inversion clade</taxon>
        <taxon>genistoids sensu lato</taxon>
        <taxon>core genistoids</taxon>
        <taxon>Crotalarieae</taxon>
        <taxon>Crotalaria</taxon>
    </lineage>
</organism>
<gene>
    <name evidence="1" type="ORF">RIF29_40501</name>
</gene>
<dbReference type="AlphaFoldDB" id="A0AAN9E388"/>
<evidence type="ECO:0000313" key="1">
    <source>
        <dbReference type="EMBL" id="KAK7245653.1"/>
    </source>
</evidence>
<reference evidence="1 2" key="1">
    <citation type="submission" date="2024-01" db="EMBL/GenBank/DDBJ databases">
        <title>The genomes of 5 underutilized Papilionoideae crops provide insights into root nodulation and disease resistanc.</title>
        <authorList>
            <person name="Yuan L."/>
        </authorList>
    </citation>
    <scope>NUCLEOTIDE SEQUENCE [LARGE SCALE GENOMIC DNA]</scope>
    <source>
        <strain evidence="1">ZHUSHIDOU_FW_LH</strain>
        <tissue evidence="1">Leaf</tissue>
    </source>
</reference>
<proteinExistence type="predicted"/>